<feature type="transmembrane region" description="Helical" evidence="7">
    <location>
        <begin position="127"/>
        <end position="145"/>
    </location>
</feature>
<keyword evidence="5 7" id="KW-1133">Transmembrane helix</keyword>
<dbReference type="PANTHER" id="PTHR14969">
    <property type="entry name" value="SPHINGOSINE-1-PHOSPHATE PHOSPHOHYDROLASE"/>
    <property type="match status" value="1"/>
</dbReference>
<protein>
    <submittedName>
        <fullName evidence="9">Undecaprenyl pyrophosphate phosphatase</fullName>
    </submittedName>
</protein>
<dbReference type="Pfam" id="PF01569">
    <property type="entry name" value="PAP2"/>
    <property type="match status" value="1"/>
</dbReference>
<dbReference type="CDD" id="cd03392">
    <property type="entry name" value="PAP2_like_2"/>
    <property type="match status" value="1"/>
</dbReference>
<evidence type="ECO:0000313" key="10">
    <source>
        <dbReference type="Proteomes" id="UP000233425"/>
    </source>
</evidence>
<evidence type="ECO:0000256" key="2">
    <source>
        <dbReference type="ARBA" id="ARBA00022475"/>
    </source>
</evidence>
<evidence type="ECO:0000256" key="1">
    <source>
        <dbReference type="ARBA" id="ARBA00004651"/>
    </source>
</evidence>
<accession>A0A2N0UJ57</accession>
<dbReference type="Proteomes" id="UP000233425">
    <property type="component" value="Unassembled WGS sequence"/>
</dbReference>
<proteinExistence type="predicted"/>
<evidence type="ECO:0000313" key="9">
    <source>
        <dbReference type="EMBL" id="PKD27019.1"/>
    </source>
</evidence>
<reference evidence="9" key="1">
    <citation type="journal article" date="2018" name="Environ. Microbiol.">
        <title>Sporulation capability and amylosome conservation among diverse human colonic and rumen isolates of the keystone starch-degrader Ruminococcus bromii.</title>
        <authorList>
            <person name="Mukhopadhya I."/>
            <person name="Morais S."/>
            <person name="Laverde-Gomez J."/>
            <person name="Sheridan P.O."/>
            <person name="Walker A.W."/>
            <person name="Kelly W."/>
            <person name="Klieve A.V."/>
            <person name="Ouwerkerk D."/>
            <person name="Duncan S.H."/>
            <person name="Louis P."/>
            <person name="Koropatkin N."/>
            <person name="Cockburn D."/>
            <person name="Kibler R."/>
            <person name="Cooper P.J."/>
            <person name="Sandoval C."/>
            <person name="Crost E."/>
            <person name="Juge N."/>
            <person name="Bayer E.A."/>
            <person name="Flint H.J."/>
        </authorList>
    </citation>
    <scope>NUCLEOTIDE SEQUENCE [LARGE SCALE GENOMIC DNA]</scope>
    <source>
        <strain evidence="9">ATCC 27255</strain>
    </source>
</reference>
<sequence>MFGRIQNIDNRVLDNISRIHKPALNRIMITASRAGNAGLIWWAICLPFLINPSWRATAANFIFGLAWAHLMGEIIIKHIVKRVRPCHSLDDDEQLIDRPRFYSFPSGHTTASFAMVGVALLRCRLVTFMPILALALLIAFSRIYLRVHYLTDVIAGMILGLTCGICSVLIFNTVVPIWFPGVL</sequence>
<evidence type="ECO:0000256" key="7">
    <source>
        <dbReference type="SAM" id="Phobius"/>
    </source>
</evidence>
<keyword evidence="6 7" id="KW-0472">Membrane</keyword>
<organism evidence="9 10">
    <name type="scientific">Ruminococcus bromii</name>
    <dbReference type="NCBI Taxonomy" id="40518"/>
    <lineage>
        <taxon>Bacteria</taxon>
        <taxon>Bacillati</taxon>
        <taxon>Bacillota</taxon>
        <taxon>Clostridia</taxon>
        <taxon>Eubacteriales</taxon>
        <taxon>Oscillospiraceae</taxon>
        <taxon>Ruminococcus</taxon>
    </lineage>
</organism>
<dbReference type="EMBL" id="NNSR01000073">
    <property type="protein sequence ID" value="PKD27019.1"/>
    <property type="molecule type" value="Genomic_DNA"/>
</dbReference>
<gene>
    <name evidence="9" type="ORF">RBATCC27255_01886</name>
</gene>
<evidence type="ECO:0000259" key="8">
    <source>
        <dbReference type="SMART" id="SM00014"/>
    </source>
</evidence>
<evidence type="ECO:0000256" key="4">
    <source>
        <dbReference type="ARBA" id="ARBA00022801"/>
    </source>
</evidence>
<dbReference type="GO" id="GO:0016787">
    <property type="term" value="F:hydrolase activity"/>
    <property type="evidence" value="ECO:0007669"/>
    <property type="project" value="UniProtKB-KW"/>
</dbReference>
<evidence type="ECO:0000256" key="6">
    <source>
        <dbReference type="ARBA" id="ARBA00023136"/>
    </source>
</evidence>
<feature type="domain" description="Phosphatidic acid phosphatase type 2/haloperoxidase" evidence="8">
    <location>
        <begin position="60"/>
        <end position="168"/>
    </location>
</feature>
<feature type="transmembrane region" description="Helical" evidence="7">
    <location>
        <begin position="157"/>
        <end position="179"/>
    </location>
</feature>
<dbReference type="GO" id="GO:0005886">
    <property type="term" value="C:plasma membrane"/>
    <property type="evidence" value="ECO:0007669"/>
    <property type="project" value="UniProtKB-SubCell"/>
</dbReference>
<comment type="subcellular location">
    <subcellularLocation>
        <location evidence="1">Cell membrane</location>
        <topology evidence="1">Multi-pass membrane protein</topology>
    </subcellularLocation>
</comment>
<name>A0A2N0UJ57_9FIRM</name>
<dbReference type="PANTHER" id="PTHR14969:SF62">
    <property type="entry name" value="DECAPRENYLPHOSPHORYL-5-PHOSPHORIBOSE PHOSPHATASE RV3807C-RELATED"/>
    <property type="match status" value="1"/>
</dbReference>
<feature type="transmembrane region" description="Helical" evidence="7">
    <location>
        <begin position="27"/>
        <end position="50"/>
    </location>
</feature>
<dbReference type="RefSeq" id="WP_278418263.1">
    <property type="nucleotide sequence ID" value="NZ_CAKMVP010000003.1"/>
</dbReference>
<dbReference type="SUPFAM" id="SSF48317">
    <property type="entry name" value="Acid phosphatase/Vanadium-dependent haloperoxidase"/>
    <property type="match status" value="1"/>
</dbReference>
<keyword evidence="2" id="KW-1003">Cell membrane</keyword>
<keyword evidence="4" id="KW-0378">Hydrolase</keyword>
<comment type="caution">
    <text evidence="9">The sequence shown here is derived from an EMBL/GenBank/DDBJ whole genome shotgun (WGS) entry which is preliminary data.</text>
</comment>
<evidence type="ECO:0000256" key="5">
    <source>
        <dbReference type="ARBA" id="ARBA00022989"/>
    </source>
</evidence>
<dbReference type="Gene3D" id="1.20.144.10">
    <property type="entry name" value="Phosphatidic acid phosphatase type 2/haloperoxidase"/>
    <property type="match status" value="1"/>
</dbReference>
<dbReference type="SMART" id="SM00014">
    <property type="entry name" value="acidPPc"/>
    <property type="match status" value="1"/>
</dbReference>
<evidence type="ECO:0000256" key="3">
    <source>
        <dbReference type="ARBA" id="ARBA00022692"/>
    </source>
</evidence>
<keyword evidence="3 7" id="KW-0812">Transmembrane</keyword>
<dbReference type="GeneID" id="93767724"/>
<dbReference type="InterPro" id="IPR000326">
    <property type="entry name" value="PAP2/HPO"/>
</dbReference>
<dbReference type="InterPro" id="IPR036938">
    <property type="entry name" value="PAP2/HPO_sf"/>
</dbReference>
<keyword evidence="10" id="KW-1185">Reference proteome</keyword>
<dbReference type="AlphaFoldDB" id="A0A2N0UJ57"/>